<dbReference type="InterPro" id="IPR005735">
    <property type="entry name" value="Znf_LSD1"/>
</dbReference>
<evidence type="ECO:0000313" key="6">
    <source>
        <dbReference type="Proteomes" id="UP001162131"/>
    </source>
</evidence>
<reference evidence="5" key="1">
    <citation type="submission" date="2021-09" db="EMBL/GenBank/DDBJ databases">
        <authorList>
            <consortium name="AG Swart"/>
            <person name="Singh M."/>
            <person name="Singh A."/>
            <person name="Seah K."/>
            <person name="Emmerich C."/>
        </authorList>
    </citation>
    <scope>NUCLEOTIDE SEQUENCE</scope>
    <source>
        <strain evidence="5">ATCC30299</strain>
    </source>
</reference>
<evidence type="ECO:0000256" key="2">
    <source>
        <dbReference type="ARBA" id="ARBA00023242"/>
    </source>
</evidence>
<feature type="region of interest" description="Disordered" evidence="3">
    <location>
        <begin position="1"/>
        <end position="77"/>
    </location>
</feature>
<feature type="compositionally biased region" description="Polar residues" evidence="3">
    <location>
        <begin position="31"/>
        <end position="68"/>
    </location>
</feature>
<sequence length="159" mass="17063">MEKKGSIRAPLLEKFEIEETKGTEMKPVNPQARSYDSARVNNFQNYPSQPQSSNYPGMTALSTPQNQSPAPTAQPQVLAQPPQQQVIPCAGCRALLSYPLGALCVKCPMCGIMTAVQPIGQIKCSLCRTSLIYPMGAPYVSCTCGLVFSVGPPQQPSSV</sequence>
<dbReference type="Pfam" id="PF06943">
    <property type="entry name" value="zf-LSD1"/>
    <property type="match status" value="1"/>
</dbReference>
<dbReference type="PANTHER" id="PTHR31747">
    <property type="entry name" value="PROTEIN LSD1"/>
    <property type="match status" value="1"/>
</dbReference>
<protein>
    <recommendedName>
        <fullName evidence="4">Zinc finger LSD1-type domain-containing protein</fullName>
    </recommendedName>
</protein>
<dbReference type="EMBL" id="CAJZBQ010000035">
    <property type="protein sequence ID" value="CAG9323826.1"/>
    <property type="molecule type" value="Genomic_DNA"/>
</dbReference>
<proteinExistence type="predicted"/>
<dbReference type="Proteomes" id="UP001162131">
    <property type="component" value="Unassembled WGS sequence"/>
</dbReference>
<organism evidence="5 6">
    <name type="scientific">Blepharisma stoltei</name>
    <dbReference type="NCBI Taxonomy" id="1481888"/>
    <lineage>
        <taxon>Eukaryota</taxon>
        <taxon>Sar</taxon>
        <taxon>Alveolata</taxon>
        <taxon>Ciliophora</taxon>
        <taxon>Postciliodesmatophora</taxon>
        <taxon>Heterotrichea</taxon>
        <taxon>Heterotrichida</taxon>
        <taxon>Blepharismidae</taxon>
        <taxon>Blepharisma</taxon>
    </lineage>
</organism>
<dbReference type="NCBIfam" id="TIGR01053">
    <property type="entry name" value="LSD1"/>
    <property type="match status" value="2"/>
</dbReference>
<keyword evidence="6" id="KW-1185">Reference proteome</keyword>
<gene>
    <name evidence="5" type="ORF">BSTOLATCC_MIC34862</name>
</gene>
<comment type="subcellular location">
    <subcellularLocation>
        <location evidence="1">Nucleus</location>
    </subcellularLocation>
</comment>
<feature type="compositionally biased region" description="Basic and acidic residues" evidence="3">
    <location>
        <begin position="1"/>
        <end position="24"/>
    </location>
</feature>
<keyword evidence="2" id="KW-0539">Nucleus</keyword>
<dbReference type="PANTHER" id="PTHR31747:SF3">
    <property type="entry name" value="PROTEIN LSD1"/>
    <property type="match status" value="1"/>
</dbReference>
<dbReference type="AlphaFoldDB" id="A0AAU9JDU1"/>
<evidence type="ECO:0000313" key="5">
    <source>
        <dbReference type="EMBL" id="CAG9323826.1"/>
    </source>
</evidence>
<accession>A0AAU9JDU1</accession>
<evidence type="ECO:0000256" key="1">
    <source>
        <dbReference type="ARBA" id="ARBA00004123"/>
    </source>
</evidence>
<name>A0AAU9JDU1_9CILI</name>
<dbReference type="InterPro" id="IPR040319">
    <property type="entry name" value="LSD1-like"/>
</dbReference>
<dbReference type="GO" id="GO:0005634">
    <property type="term" value="C:nucleus"/>
    <property type="evidence" value="ECO:0007669"/>
    <property type="project" value="UniProtKB-SubCell"/>
</dbReference>
<evidence type="ECO:0000259" key="4">
    <source>
        <dbReference type="Pfam" id="PF06943"/>
    </source>
</evidence>
<comment type="caution">
    <text evidence="5">The sequence shown here is derived from an EMBL/GenBank/DDBJ whole genome shotgun (WGS) entry which is preliminary data.</text>
</comment>
<feature type="domain" description="Zinc finger LSD1-type" evidence="4">
    <location>
        <begin position="89"/>
        <end position="111"/>
    </location>
</feature>
<evidence type="ECO:0000256" key="3">
    <source>
        <dbReference type="SAM" id="MobiDB-lite"/>
    </source>
</evidence>